<evidence type="ECO:0000313" key="2">
    <source>
        <dbReference type="EMBL" id="QIS07013.1"/>
    </source>
</evidence>
<evidence type="ECO:0000256" key="1">
    <source>
        <dbReference type="SAM" id="MobiDB-lite"/>
    </source>
</evidence>
<dbReference type="Proteomes" id="UP000501705">
    <property type="component" value="Chromosome"/>
</dbReference>
<dbReference type="AlphaFoldDB" id="A0A6G9Y1R3"/>
<gene>
    <name evidence="2" type="ORF">F5X71_36060</name>
</gene>
<dbReference type="EMBL" id="CP046171">
    <property type="protein sequence ID" value="QIS07013.1"/>
    <property type="molecule type" value="Genomic_DNA"/>
</dbReference>
<feature type="region of interest" description="Disordered" evidence="1">
    <location>
        <begin position="68"/>
        <end position="110"/>
    </location>
</feature>
<proteinExistence type="predicted"/>
<organism evidence="2 3">
    <name type="scientific">Nocardia brasiliensis</name>
    <dbReference type="NCBI Taxonomy" id="37326"/>
    <lineage>
        <taxon>Bacteria</taxon>
        <taxon>Bacillati</taxon>
        <taxon>Actinomycetota</taxon>
        <taxon>Actinomycetes</taxon>
        <taxon>Mycobacteriales</taxon>
        <taxon>Nocardiaceae</taxon>
        <taxon>Nocardia</taxon>
    </lineage>
</organism>
<accession>A0A6G9Y1R3</accession>
<sequence length="204" mass="21294">MRTHKPAHIARHAAIVLAGAASLSLTVVAGAYIVHQIADTQRPSGPVAAPIAAPATEFEHETVRVEPVLTSGRHALPAPRLPRLDDSADPASKPAGPQTDSTRTARDPGIGGRLLFGETYLGARLAAGPAESISFTVDTNAVTVLAGFLPSDPRRATTGDTRLCTEFDTRSGAVVFLLTDPTLGAHDLRLDDATQPDPEQSIDA</sequence>
<protein>
    <submittedName>
        <fullName evidence="2">Uncharacterized protein</fullName>
    </submittedName>
</protein>
<evidence type="ECO:0000313" key="3">
    <source>
        <dbReference type="Proteomes" id="UP000501705"/>
    </source>
</evidence>
<name>A0A6G9Y1R3_NOCBR</name>
<reference evidence="2 3" key="1">
    <citation type="journal article" date="2019" name="ACS Chem. Biol.">
        <title>Identification and Mobilization of a Cryptic Antibiotic Biosynthesis Gene Locus from a Human-Pathogenic Nocardia Isolate.</title>
        <authorList>
            <person name="Herisse M."/>
            <person name="Ishida K."/>
            <person name="Porter J.L."/>
            <person name="Howden B."/>
            <person name="Hertweck C."/>
            <person name="Stinear T.P."/>
            <person name="Pidot S.J."/>
        </authorList>
    </citation>
    <scope>NUCLEOTIDE SEQUENCE [LARGE SCALE GENOMIC DNA]</scope>
    <source>
        <strain evidence="2 3">AUSMDU00024985</strain>
    </source>
</reference>
<dbReference type="RefSeq" id="WP_167466019.1">
    <property type="nucleotide sequence ID" value="NZ_CP046171.1"/>
</dbReference>